<evidence type="ECO:0000313" key="2">
    <source>
        <dbReference type="Proteomes" id="UP000307074"/>
    </source>
</evidence>
<sequence length="168" mass="18977">MWHKFIKATLCLVGMVTIGSITPTAQASKVVTSMPTVLRGTWHFNMDNENKNTYAFNKHSVKEVTKNGGYTDTTKSKLVKKLGNNEMKDIVVEKQHNGWYGMMWSGTDGILVIKPGNYKLHGKKYHVLYMRDLGWGGRMDKKITTYVAFTHNFSGVHTKSVSTKGMLK</sequence>
<evidence type="ECO:0000313" key="1">
    <source>
        <dbReference type="EMBL" id="QCZ54124.1"/>
    </source>
</evidence>
<protein>
    <submittedName>
        <fullName evidence="1">Uncharacterized protein</fullName>
    </submittedName>
</protein>
<accession>A0A1W6NIZ1</accession>
<dbReference type="AlphaFoldDB" id="A0A1W6NIZ1"/>
<gene>
    <name evidence="1" type="ORF">UCCLBBS449_2212</name>
</gene>
<organism evidence="1 2">
    <name type="scientific">Levilactobacillus brevis</name>
    <name type="common">Lactobacillus brevis</name>
    <dbReference type="NCBI Taxonomy" id="1580"/>
    <lineage>
        <taxon>Bacteria</taxon>
        <taxon>Bacillati</taxon>
        <taxon>Bacillota</taxon>
        <taxon>Bacilli</taxon>
        <taxon>Lactobacillales</taxon>
        <taxon>Lactobacillaceae</taxon>
        <taxon>Levilactobacillus</taxon>
    </lineage>
</organism>
<proteinExistence type="predicted"/>
<dbReference type="Proteomes" id="UP000307074">
    <property type="component" value="Chromosome"/>
</dbReference>
<reference evidence="1 2" key="1">
    <citation type="submission" date="2018-07" db="EMBL/GenBank/DDBJ databases">
        <authorList>
            <person name="Feyereisen M."/>
        </authorList>
    </citation>
    <scope>NUCLEOTIDE SEQUENCE [LARGE SCALE GENOMIC DNA]</scope>
    <source>
        <strain evidence="1 2">UCCLBBS449</strain>
    </source>
</reference>
<name>A0A1W6NIZ1_LEVBR</name>
<dbReference type="RefSeq" id="WP_042520823.1">
    <property type="nucleotide sequence ID" value="NZ_CP019734.1"/>
</dbReference>
<dbReference type="EMBL" id="CP031198">
    <property type="protein sequence ID" value="QCZ54124.1"/>
    <property type="molecule type" value="Genomic_DNA"/>
</dbReference>